<evidence type="ECO:0000256" key="9">
    <source>
        <dbReference type="ARBA" id="ARBA00023203"/>
    </source>
</evidence>
<reference evidence="16" key="1">
    <citation type="submission" date="2025-08" db="UniProtKB">
        <authorList>
            <consortium name="RefSeq"/>
        </authorList>
    </citation>
    <scope>IDENTIFICATION</scope>
</reference>
<organism evidence="15 16">
    <name type="scientific">Heterocephalus glaber</name>
    <name type="common">Naked mole rat</name>
    <dbReference type="NCBI Taxonomy" id="10181"/>
    <lineage>
        <taxon>Eukaryota</taxon>
        <taxon>Metazoa</taxon>
        <taxon>Chordata</taxon>
        <taxon>Craniata</taxon>
        <taxon>Vertebrata</taxon>
        <taxon>Euteleostomi</taxon>
        <taxon>Mammalia</taxon>
        <taxon>Eutheria</taxon>
        <taxon>Euarchontoglires</taxon>
        <taxon>Glires</taxon>
        <taxon>Rodentia</taxon>
        <taxon>Hystricomorpha</taxon>
        <taxon>Bathyergidae</taxon>
        <taxon>Heterocephalus</taxon>
    </lineage>
</organism>
<evidence type="ECO:0000259" key="14">
    <source>
        <dbReference type="PROSITE" id="PS50106"/>
    </source>
</evidence>
<keyword evidence="8 12" id="KW-0175">Coiled coil</keyword>
<evidence type="ECO:0000256" key="7">
    <source>
        <dbReference type="ARBA" id="ARBA00023018"/>
    </source>
</evidence>
<dbReference type="GO" id="GO:0015629">
    <property type="term" value="C:actin cytoskeleton"/>
    <property type="evidence" value="ECO:0007669"/>
    <property type="project" value="TreeGrafter"/>
</dbReference>
<feature type="compositionally biased region" description="Polar residues" evidence="13">
    <location>
        <begin position="1146"/>
        <end position="1155"/>
    </location>
</feature>
<feature type="region of interest" description="Disordered" evidence="13">
    <location>
        <begin position="1"/>
        <end position="65"/>
    </location>
</feature>
<dbReference type="PANTHER" id="PTHR16154">
    <property type="entry name" value="NEURABIN"/>
    <property type="match status" value="1"/>
</dbReference>
<evidence type="ECO:0000256" key="4">
    <source>
        <dbReference type="ARBA" id="ARBA00022553"/>
    </source>
</evidence>
<feature type="compositionally biased region" description="Pro residues" evidence="13">
    <location>
        <begin position="1116"/>
        <end position="1125"/>
    </location>
</feature>
<evidence type="ECO:0000313" key="16">
    <source>
        <dbReference type="RefSeq" id="XP_021098543.1"/>
    </source>
</evidence>
<evidence type="ECO:0000256" key="12">
    <source>
        <dbReference type="SAM" id="Coils"/>
    </source>
</evidence>
<evidence type="ECO:0000256" key="6">
    <source>
        <dbReference type="ARBA" id="ARBA00022902"/>
    </source>
</evidence>
<keyword evidence="9" id="KW-0009">Actin-binding</keyword>
<dbReference type="RefSeq" id="XP_021098543.1">
    <property type="nucleotide sequence ID" value="XM_021242884.1"/>
</dbReference>
<dbReference type="Pfam" id="PF00595">
    <property type="entry name" value="PDZ"/>
    <property type="match status" value="1"/>
</dbReference>
<dbReference type="SMART" id="SM00228">
    <property type="entry name" value="PDZ"/>
    <property type="match status" value="1"/>
</dbReference>
<dbReference type="CTD" id="55607"/>
<feature type="compositionally biased region" description="Basic and acidic residues" evidence="13">
    <location>
        <begin position="33"/>
        <end position="49"/>
    </location>
</feature>
<dbReference type="GO" id="GO:0019722">
    <property type="term" value="P:calcium-mediated signaling"/>
    <property type="evidence" value="ECO:0007669"/>
    <property type="project" value="TreeGrafter"/>
</dbReference>
<evidence type="ECO:0000256" key="2">
    <source>
        <dbReference type="ARBA" id="ARBA00022473"/>
    </source>
</evidence>
<feature type="compositionally biased region" description="Basic and acidic residues" evidence="13">
    <location>
        <begin position="250"/>
        <end position="272"/>
    </location>
</feature>
<feature type="region of interest" description="Disordered" evidence="13">
    <location>
        <begin position="1111"/>
        <end position="1172"/>
    </location>
</feature>
<dbReference type="Proteomes" id="UP000694906">
    <property type="component" value="Unplaced"/>
</dbReference>
<dbReference type="PANTHER" id="PTHR16154:SF22">
    <property type="entry name" value="NEURABIN-1"/>
    <property type="match status" value="1"/>
</dbReference>
<accession>A0AAX6RQH3</accession>
<feature type="compositionally biased region" description="Polar residues" evidence="13">
    <location>
        <begin position="273"/>
        <end position="297"/>
    </location>
</feature>
<dbReference type="PROSITE" id="PS50106">
    <property type="entry name" value="PDZ"/>
    <property type="match status" value="1"/>
</dbReference>
<gene>
    <name evidence="16" type="primary">Ppp1r9a</name>
</gene>
<feature type="region of interest" description="Disordered" evidence="13">
    <location>
        <begin position="889"/>
        <end position="947"/>
    </location>
</feature>
<dbReference type="AlphaFoldDB" id="A0AAX6RQH3"/>
<dbReference type="InterPro" id="IPR036034">
    <property type="entry name" value="PDZ_sf"/>
</dbReference>
<dbReference type="InterPro" id="IPR001478">
    <property type="entry name" value="PDZ"/>
</dbReference>
<feature type="region of interest" description="Disordered" evidence="13">
    <location>
        <begin position="1202"/>
        <end position="1248"/>
    </location>
</feature>
<dbReference type="InterPro" id="IPR043446">
    <property type="entry name" value="Neurabin-like"/>
</dbReference>
<feature type="region of interest" description="Disordered" evidence="13">
    <location>
        <begin position="80"/>
        <end position="117"/>
    </location>
</feature>
<evidence type="ECO:0000256" key="3">
    <source>
        <dbReference type="ARBA" id="ARBA00022490"/>
    </source>
</evidence>
<evidence type="ECO:0000256" key="13">
    <source>
        <dbReference type="SAM" id="MobiDB-lite"/>
    </source>
</evidence>
<name>A0AAX6RQH3_HETGA</name>
<feature type="compositionally biased region" description="Polar residues" evidence="13">
    <location>
        <begin position="1237"/>
        <end position="1248"/>
    </location>
</feature>
<keyword evidence="2" id="KW-0217">Developmental protein</keyword>
<proteinExistence type="predicted"/>
<feature type="compositionally biased region" description="Acidic residues" evidence="13">
    <location>
        <begin position="628"/>
        <end position="643"/>
    </location>
</feature>
<feature type="region of interest" description="Disordered" evidence="13">
    <location>
        <begin position="628"/>
        <end position="647"/>
    </location>
</feature>
<keyword evidence="5" id="KW-0221">Differentiation</keyword>
<dbReference type="GO" id="GO:0005737">
    <property type="term" value="C:cytoplasm"/>
    <property type="evidence" value="ECO:0007669"/>
    <property type="project" value="TreeGrafter"/>
</dbReference>
<evidence type="ECO:0000256" key="11">
    <source>
        <dbReference type="ARBA" id="ARBA00034103"/>
    </source>
</evidence>
<feature type="compositionally biased region" description="Polar residues" evidence="13">
    <location>
        <begin position="198"/>
        <end position="219"/>
    </location>
</feature>
<dbReference type="GeneID" id="101724860"/>
<feature type="region of interest" description="Disordered" evidence="13">
    <location>
        <begin position="147"/>
        <end position="391"/>
    </location>
</feature>
<evidence type="ECO:0000256" key="10">
    <source>
        <dbReference type="ARBA" id="ARBA00023212"/>
    </source>
</evidence>
<sequence length="1248" mass="139498">MLKAESSGERSTLRSASPHRNAYRTEFQALKSTFDKPKSDGEQKAKEGEGSQQSRGRKYGSNVNRIKNLFMQMGMEPNENAAVIAKTRGKGGSSSPQRRMKPKEFLEKTDGSVVKLESSVSERISRFDTMYDGPSYSKFTETRKMFERSVHESGQNHRYSPKKEKSGASEPQDEWGGSKSNRGSTDSLDSLSSRTDAVSPTVSQLSAVFENTESPSAISSEKGESSEYSVTGHYPLNLPSVTVTNLDTFGHLKDSDSWSPSNKHEVDTEDAQKSNTTPITEVTPKSVSPASLPSEETQQSKEAEDSTSNQETPSRIDKDIPEEPCADNKAMPRSAILSPQNEPSGGAGAYLVGTEAAKQQRKELATGGLTSPDASTSSYGKEVPEDSSNFESSHVYMHSDYNVYRVRSRYNSDWGETGTEQDEEEDSDENSYYQPDMEYSEIVGLPEEDEIPANRKIKFSSAPIKVFSTYSNEDYDRRNDEVDPVAASAEYELEKRVEKLELFPVELEKDEDGLGISIIGMGVGADAGLEKLGIFVKTVTDGGAAQRDGRIQVNDQIVEVDGISLVGVTQNFAATVLRNTKGTVRFVIGREKPGQVSEVAQLISQTLEQERRQRELMEQHYAQYDADDDETGEYATDEEEDEVGPVLPSGDMAIEVFELPENEDMFSPSDLDTSKLSHKFKELQIKHAVTEAEIQKLKTKLQAAENEKVRWELEKHQLQQNIEENKERMLKLESYWIEAQTLCHTVNEHLKETQSQYQALEKKYNKAKKLIKDFQQKELDFIKRQEVERKKIEDLEKAHLVEVQGLQVRIRDLEAEMFRLLKQNGTQVNNNNNIFERRTSLGEVSKGDTMENLEIKQTFCQDGLSQDLNEAIPETERLDSKALKTRAQLSVKNRRQRPTRTRLYDSVSSTDGEDSLERKPSDSLCNHMHVTKSFPPKGLRTSPESDSGVLPLTPAASHTSFSTDHIAECQGPPHPEGELFSSVWGGTSLPSPSNCDHDAEDSPCIHLAVTEKTLQEQDDAKCPKSPRASSLMVQGGKIKRKFVDLGAPLQRNSSKGKKWKEKEASRFSAGSRLFRGRLENWKSKPHPRAQVATHSPCMPFSWFNESRKGSYSFRSPPSPTSPFQPSPETLISDKTRSKNFAFNDDFSPSSTSSADLSGLGAEPKTPGLSQSLLLSSDEALGITSSQDRAVIKKKLKEMKMSLEKARKAQEKMEKQREKLRRKEQEQMQRKSKKAEKMTSTSTEGAGEQ</sequence>
<evidence type="ECO:0000256" key="5">
    <source>
        <dbReference type="ARBA" id="ARBA00022782"/>
    </source>
</evidence>
<dbReference type="GO" id="GO:0014069">
    <property type="term" value="C:postsynaptic density"/>
    <property type="evidence" value="ECO:0007669"/>
    <property type="project" value="TreeGrafter"/>
</dbReference>
<dbReference type="GO" id="GO:0051015">
    <property type="term" value="F:actin filament binding"/>
    <property type="evidence" value="ECO:0007669"/>
    <property type="project" value="TreeGrafter"/>
</dbReference>
<feature type="compositionally biased region" description="Basic and acidic residues" evidence="13">
    <location>
        <begin position="1202"/>
        <end position="1228"/>
    </location>
</feature>
<dbReference type="GO" id="GO:0007015">
    <property type="term" value="P:actin filament organization"/>
    <property type="evidence" value="ECO:0007669"/>
    <property type="project" value="TreeGrafter"/>
</dbReference>
<keyword evidence="6" id="KW-0524">Neurogenesis</keyword>
<keyword evidence="10" id="KW-0206">Cytoskeleton</keyword>
<evidence type="ECO:0000256" key="1">
    <source>
        <dbReference type="ARBA" id="ARBA00004245"/>
    </source>
</evidence>
<dbReference type="Gene3D" id="2.30.42.10">
    <property type="match status" value="1"/>
</dbReference>
<feature type="compositionally biased region" description="Polar residues" evidence="13">
    <location>
        <begin position="368"/>
        <end position="379"/>
    </location>
</feature>
<keyword evidence="15" id="KW-1185">Reference proteome</keyword>
<evidence type="ECO:0000313" key="15">
    <source>
        <dbReference type="Proteomes" id="UP000694906"/>
    </source>
</evidence>
<feature type="coiled-coil region" evidence="12">
    <location>
        <begin position="680"/>
        <end position="777"/>
    </location>
</feature>
<dbReference type="Pfam" id="PF17817">
    <property type="entry name" value="PDZ_5"/>
    <property type="match status" value="1"/>
</dbReference>
<dbReference type="InterPro" id="IPR040645">
    <property type="entry name" value="Neurabin-1/2_PDZ"/>
</dbReference>
<dbReference type="GO" id="GO:0030425">
    <property type="term" value="C:dendrite"/>
    <property type="evidence" value="ECO:0007669"/>
    <property type="project" value="TreeGrafter"/>
</dbReference>
<keyword evidence="3" id="KW-0963">Cytoplasm</keyword>
<dbReference type="GO" id="GO:0031175">
    <property type="term" value="P:neuron projection development"/>
    <property type="evidence" value="ECO:0007669"/>
    <property type="project" value="TreeGrafter"/>
</dbReference>
<protein>
    <submittedName>
        <fullName evidence="16">Neurabin-1 isoform X13</fullName>
    </submittedName>
</protein>
<dbReference type="SUPFAM" id="SSF50156">
    <property type="entry name" value="PDZ domain-like"/>
    <property type="match status" value="1"/>
</dbReference>
<feature type="compositionally biased region" description="Basic and acidic residues" evidence="13">
    <location>
        <begin position="147"/>
        <end position="167"/>
    </location>
</feature>
<dbReference type="CDD" id="cd06790">
    <property type="entry name" value="PDZ_neurabin-like"/>
    <property type="match status" value="1"/>
</dbReference>
<feature type="domain" description="PDZ" evidence="14">
    <location>
        <begin position="504"/>
        <end position="592"/>
    </location>
</feature>
<comment type="subcellular location">
    <subcellularLocation>
        <location evidence="1">Cytoplasm</location>
        <location evidence="1">Cytoskeleton</location>
    </subcellularLocation>
    <subcellularLocation>
        <location evidence="11">Synapse</location>
    </subcellularLocation>
</comment>
<feature type="compositionally biased region" description="Low complexity" evidence="13">
    <location>
        <begin position="184"/>
        <end position="196"/>
    </location>
</feature>
<evidence type="ECO:0000256" key="8">
    <source>
        <dbReference type="ARBA" id="ARBA00023054"/>
    </source>
</evidence>
<keyword evidence="4" id="KW-0597">Phosphoprotein</keyword>
<keyword evidence="7" id="KW-0770">Synapse</keyword>
<dbReference type="FunFam" id="2.30.42.10:FF:000010">
    <property type="entry name" value="Neurabin-1 isoform 1"/>
    <property type="match status" value="1"/>
</dbReference>
<feature type="compositionally biased region" description="Basic and acidic residues" evidence="13">
    <location>
        <begin position="1"/>
        <end position="12"/>
    </location>
</feature>